<gene>
    <name evidence="5" type="ordered locus">SGR_3455</name>
</gene>
<dbReference type="InterPro" id="IPR036390">
    <property type="entry name" value="WH_DNA-bd_sf"/>
</dbReference>
<dbReference type="InterPro" id="IPR011008">
    <property type="entry name" value="Dimeric_a/b-barrel"/>
</dbReference>
<dbReference type="AlphaFoldDB" id="B1VMH4"/>
<dbReference type="PANTHER" id="PTHR30154:SF34">
    <property type="entry name" value="TRANSCRIPTIONAL REGULATOR AZLB"/>
    <property type="match status" value="1"/>
</dbReference>
<evidence type="ECO:0000313" key="6">
    <source>
        <dbReference type="Proteomes" id="UP000001685"/>
    </source>
</evidence>
<evidence type="ECO:0000256" key="2">
    <source>
        <dbReference type="ARBA" id="ARBA00023125"/>
    </source>
</evidence>
<proteinExistence type="predicted"/>
<evidence type="ECO:0000313" key="5">
    <source>
        <dbReference type="EMBL" id="BAG20284.1"/>
    </source>
</evidence>
<keyword evidence="2" id="KW-0238">DNA-binding</keyword>
<evidence type="ECO:0000256" key="1">
    <source>
        <dbReference type="ARBA" id="ARBA00023015"/>
    </source>
</evidence>
<dbReference type="InterPro" id="IPR036388">
    <property type="entry name" value="WH-like_DNA-bd_sf"/>
</dbReference>
<dbReference type="RefSeq" id="WP_012379905.1">
    <property type="nucleotide sequence ID" value="NC_010572.1"/>
</dbReference>
<evidence type="ECO:0000259" key="4">
    <source>
        <dbReference type="PROSITE" id="PS50956"/>
    </source>
</evidence>
<feature type="domain" description="HTH asnC-type" evidence="4">
    <location>
        <begin position="12"/>
        <end position="72"/>
    </location>
</feature>
<dbReference type="PATRIC" id="fig|455632.4.peg.3528"/>
<organism evidence="5 6">
    <name type="scientific">Streptomyces griseus subsp. griseus (strain JCM 4626 / CBS 651.72 / NBRC 13350 / KCC S-0626 / ISP 5235)</name>
    <dbReference type="NCBI Taxonomy" id="455632"/>
    <lineage>
        <taxon>Bacteria</taxon>
        <taxon>Bacillati</taxon>
        <taxon>Actinomycetota</taxon>
        <taxon>Actinomycetes</taxon>
        <taxon>Kitasatosporales</taxon>
        <taxon>Streptomycetaceae</taxon>
        <taxon>Streptomyces</taxon>
    </lineage>
</organism>
<accession>B1VMH4</accession>
<keyword evidence="1" id="KW-0805">Transcription regulation</keyword>
<dbReference type="HOGENOM" id="CLU_044190_0_0_11"/>
<dbReference type="PANTHER" id="PTHR30154">
    <property type="entry name" value="LEUCINE-RESPONSIVE REGULATORY PROTEIN"/>
    <property type="match status" value="1"/>
</dbReference>
<dbReference type="KEGG" id="sgr:SGR_3455"/>
<name>B1VMH4_STRGG</name>
<dbReference type="SMART" id="SM00344">
    <property type="entry name" value="HTH_ASNC"/>
    <property type="match status" value="2"/>
</dbReference>
<protein>
    <submittedName>
        <fullName evidence="5">AsnC-family transcriptional regulator</fullName>
    </submittedName>
</protein>
<dbReference type="EMBL" id="AP009493">
    <property type="protein sequence ID" value="BAG20284.1"/>
    <property type="molecule type" value="Genomic_DNA"/>
</dbReference>
<dbReference type="Gene3D" id="1.10.10.10">
    <property type="entry name" value="Winged helix-like DNA-binding domain superfamily/Winged helix DNA-binding domain"/>
    <property type="match status" value="2"/>
</dbReference>
<dbReference type="GO" id="GO:0043200">
    <property type="term" value="P:response to amino acid"/>
    <property type="evidence" value="ECO:0007669"/>
    <property type="project" value="TreeGrafter"/>
</dbReference>
<dbReference type="GO" id="GO:0043565">
    <property type="term" value="F:sequence-specific DNA binding"/>
    <property type="evidence" value="ECO:0007669"/>
    <property type="project" value="InterPro"/>
</dbReference>
<dbReference type="SUPFAM" id="SSF54909">
    <property type="entry name" value="Dimeric alpha+beta barrel"/>
    <property type="match status" value="1"/>
</dbReference>
<dbReference type="InterPro" id="IPR000485">
    <property type="entry name" value="AsnC-type_HTH_dom"/>
</dbReference>
<dbReference type="PROSITE" id="PS50956">
    <property type="entry name" value="HTH_ASNC_2"/>
    <property type="match status" value="2"/>
</dbReference>
<dbReference type="eggNOG" id="COG1522">
    <property type="taxonomic scope" value="Bacteria"/>
</dbReference>
<dbReference type="Gene3D" id="3.30.70.920">
    <property type="match status" value="1"/>
</dbReference>
<evidence type="ECO:0000256" key="3">
    <source>
        <dbReference type="ARBA" id="ARBA00023163"/>
    </source>
</evidence>
<sequence length="336" mass="36567">MEGDMTGDRVTLDATDRRIIHALQVDGRASFSRIAAVLDLGERTVARRYQRLRSHLALRVVGISDARRLGHLDWFVRIRSMPEAVDSIGAALAGREDTSWVASMAPGTELTCIVQADPADVDRPGTVFDQLGRRRNISSLTAQCLLAPVAGVGGWAGRLGALTLDEQSELAPNTVMSHERDARVTPTPEDQRLLRLLAEDARTSIAALAHLTATPESTVRRRVNDLTENGLLLFEVEIDPRLYGRTAEAICWLDVEPARLAAVGKQLATHGEVAFASTTTGPTNVLAFLELSSPAALHDYLTDRLGALEGIRHVETALTGRRIKRAGPLLVRRRTA</sequence>
<dbReference type="Pfam" id="PF13404">
    <property type="entry name" value="HTH_AsnC-type"/>
    <property type="match status" value="2"/>
</dbReference>
<reference evidence="6" key="1">
    <citation type="journal article" date="2008" name="J. Bacteriol.">
        <title>Genome sequence of the streptomycin-producing microorganism Streptomyces griseus IFO 13350.</title>
        <authorList>
            <person name="Ohnishi Y."/>
            <person name="Ishikawa J."/>
            <person name="Hara H."/>
            <person name="Suzuki H."/>
            <person name="Ikenoya M."/>
            <person name="Ikeda H."/>
            <person name="Yamashita A."/>
            <person name="Hattori M."/>
            <person name="Horinouchi S."/>
        </authorList>
    </citation>
    <scope>NUCLEOTIDE SEQUENCE [LARGE SCALE GENOMIC DNA]</scope>
    <source>
        <strain evidence="6">JCM 4626 / NBRC 13350</strain>
    </source>
</reference>
<dbReference type="Pfam" id="PF01037">
    <property type="entry name" value="AsnC_trans_reg"/>
    <property type="match status" value="1"/>
</dbReference>
<dbReference type="GO" id="GO:0005829">
    <property type="term" value="C:cytosol"/>
    <property type="evidence" value="ECO:0007669"/>
    <property type="project" value="TreeGrafter"/>
</dbReference>
<feature type="domain" description="HTH asnC-type" evidence="4">
    <location>
        <begin position="190"/>
        <end position="246"/>
    </location>
</feature>
<dbReference type="SUPFAM" id="SSF46785">
    <property type="entry name" value="Winged helix' DNA-binding domain"/>
    <property type="match status" value="2"/>
</dbReference>
<dbReference type="InterPro" id="IPR019887">
    <property type="entry name" value="Tscrpt_reg_AsnC/Lrp_C"/>
</dbReference>
<dbReference type="InterPro" id="IPR019888">
    <property type="entry name" value="Tscrpt_reg_AsnC-like"/>
</dbReference>
<dbReference type="Proteomes" id="UP000001685">
    <property type="component" value="Chromosome"/>
</dbReference>
<keyword evidence="3" id="KW-0804">Transcription</keyword>